<keyword evidence="2" id="KW-0732">Signal</keyword>
<dbReference type="AlphaFoldDB" id="A0A0L0FGB0"/>
<evidence type="ECO:0000256" key="2">
    <source>
        <dbReference type="SAM" id="SignalP"/>
    </source>
</evidence>
<feature type="chain" id="PRO_5005538709" description="DUF4189 domain-containing protein" evidence="2">
    <location>
        <begin position="22"/>
        <end position="298"/>
    </location>
</feature>
<dbReference type="RefSeq" id="XP_014149707.1">
    <property type="nucleotide sequence ID" value="XM_014294232.1"/>
</dbReference>
<accession>A0A0L0FGB0</accession>
<dbReference type="Proteomes" id="UP000054560">
    <property type="component" value="Unassembled WGS sequence"/>
</dbReference>
<feature type="signal peptide" evidence="2">
    <location>
        <begin position="1"/>
        <end position="21"/>
    </location>
</feature>
<feature type="domain" description="DUF4189" evidence="3">
    <location>
        <begin position="56"/>
        <end position="146"/>
    </location>
</feature>
<feature type="region of interest" description="Disordered" evidence="1">
    <location>
        <begin position="177"/>
        <end position="201"/>
    </location>
</feature>
<proteinExistence type="predicted"/>
<protein>
    <recommendedName>
        <fullName evidence="3">DUF4189 domain-containing protein</fullName>
    </recommendedName>
</protein>
<organism evidence="4 5">
    <name type="scientific">Sphaeroforma arctica JP610</name>
    <dbReference type="NCBI Taxonomy" id="667725"/>
    <lineage>
        <taxon>Eukaryota</taxon>
        <taxon>Ichthyosporea</taxon>
        <taxon>Ichthyophonida</taxon>
        <taxon>Sphaeroforma</taxon>
    </lineage>
</organism>
<dbReference type="InterPro" id="IPR025240">
    <property type="entry name" value="DUF4189"/>
</dbReference>
<reference evidence="4 5" key="1">
    <citation type="submission" date="2011-02" db="EMBL/GenBank/DDBJ databases">
        <title>The Genome Sequence of Sphaeroforma arctica JP610.</title>
        <authorList>
            <consortium name="The Broad Institute Genome Sequencing Platform"/>
            <person name="Russ C."/>
            <person name="Cuomo C."/>
            <person name="Young S.K."/>
            <person name="Zeng Q."/>
            <person name="Gargeya S."/>
            <person name="Alvarado L."/>
            <person name="Berlin A."/>
            <person name="Chapman S.B."/>
            <person name="Chen Z."/>
            <person name="Freedman E."/>
            <person name="Gellesch M."/>
            <person name="Goldberg J."/>
            <person name="Griggs A."/>
            <person name="Gujja S."/>
            <person name="Heilman E."/>
            <person name="Heiman D."/>
            <person name="Howarth C."/>
            <person name="Mehta T."/>
            <person name="Neiman D."/>
            <person name="Pearson M."/>
            <person name="Roberts A."/>
            <person name="Saif S."/>
            <person name="Shea T."/>
            <person name="Shenoy N."/>
            <person name="Sisk P."/>
            <person name="Stolte C."/>
            <person name="Sykes S."/>
            <person name="White J."/>
            <person name="Yandava C."/>
            <person name="Burger G."/>
            <person name="Gray M.W."/>
            <person name="Holland P.W.H."/>
            <person name="King N."/>
            <person name="Lang F.B.F."/>
            <person name="Roger A.J."/>
            <person name="Ruiz-Trillo I."/>
            <person name="Haas B."/>
            <person name="Nusbaum C."/>
            <person name="Birren B."/>
        </authorList>
    </citation>
    <scope>NUCLEOTIDE SEQUENCE [LARGE SCALE GENOMIC DNA]</scope>
    <source>
        <strain evidence="4 5">JP610</strain>
    </source>
</reference>
<evidence type="ECO:0000313" key="5">
    <source>
        <dbReference type="Proteomes" id="UP000054560"/>
    </source>
</evidence>
<evidence type="ECO:0000313" key="4">
    <source>
        <dbReference type="EMBL" id="KNC75805.1"/>
    </source>
</evidence>
<evidence type="ECO:0000259" key="3">
    <source>
        <dbReference type="Pfam" id="PF13827"/>
    </source>
</evidence>
<dbReference type="GeneID" id="25912180"/>
<name>A0A0L0FGB0_9EUKA</name>
<evidence type="ECO:0000256" key="1">
    <source>
        <dbReference type="SAM" id="MobiDB-lite"/>
    </source>
</evidence>
<keyword evidence="5" id="KW-1185">Reference proteome</keyword>
<dbReference type="EMBL" id="KQ243413">
    <property type="protein sequence ID" value="KNC75805.1"/>
    <property type="molecule type" value="Genomic_DNA"/>
</dbReference>
<sequence>MHFNLQTLLLIACIALTGAGAAYIRDTDDKIDALNTEAEISTDPRNLTELSNEAKWQAIAVNPNHKRWGIAWDYSREDDAKARALTECGEAECVIRGTNKNGCLVYAYSPGTSRWGSAGQSSYSAALSSAIASCGRGDCTELVRSCKQRNWAVGGNRRTVGNCTEGDFHTGEAAAVQGRQEPTTGDAIDTEGESDSDFNGAEPDKWQALAMNPNHKRWGKAWNYQTEDGAKAVALQECGQAGCVIRGTIKDGCLVYTYSPGTTRWGWAGRSTYSLALTSALATCGRGDCVELVHTCKA</sequence>
<dbReference type="Pfam" id="PF13827">
    <property type="entry name" value="DUF4189"/>
    <property type="match status" value="2"/>
</dbReference>
<gene>
    <name evidence="4" type="ORF">SARC_11676</name>
</gene>
<feature type="domain" description="DUF4189" evidence="3">
    <location>
        <begin position="206"/>
        <end position="296"/>
    </location>
</feature>